<keyword evidence="3" id="KW-0238">DNA-binding</keyword>
<dbReference type="InterPro" id="IPR009072">
    <property type="entry name" value="Histone-fold"/>
</dbReference>
<dbReference type="Proteomes" id="UP000759131">
    <property type="component" value="Unassembled WGS sequence"/>
</dbReference>
<dbReference type="Pfam" id="PF00808">
    <property type="entry name" value="CBFD_NFYB_HMF"/>
    <property type="match status" value="1"/>
</dbReference>
<sequence>MKVEENVKMVASEVPILFSLAAEKFIEEFTLRAWMHTEESKRKILQATDIAKAAKTTSMYDFLMYILPDEEAGLVRRSKNENNAIDTSEESEED</sequence>
<reference evidence="8" key="1">
    <citation type="submission" date="2020-11" db="EMBL/GenBank/DDBJ databases">
        <authorList>
            <person name="Tran Van P."/>
        </authorList>
    </citation>
    <scope>NUCLEOTIDE SEQUENCE</scope>
</reference>
<keyword evidence="2" id="KW-0805">Transcription regulation</keyword>
<evidence type="ECO:0000313" key="9">
    <source>
        <dbReference type="Proteomes" id="UP000759131"/>
    </source>
</evidence>
<comment type="similarity">
    <text evidence="6">Belongs to the NFYC/HAP5 subunit family.</text>
</comment>
<dbReference type="GO" id="GO:0000978">
    <property type="term" value="F:RNA polymerase II cis-regulatory region sequence-specific DNA binding"/>
    <property type="evidence" value="ECO:0007669"/>
    <property type="project" value="TreeGrafter"/>
</dbReference>
<dbReference type="EMBL" id="OC855632">
    <property type="protein sequence ID" value="CAD7622369.1"/>
    <property type="molecule type" value="Genomic_DNA"/>
</dbReference>
<dbReference type="PANTHER" id="PTHR10252:SF8">
    <property type="entry name" value="NUCLEAR TRANSCRIPTION FACTOR Y SUBUNIT GAMMA"/>
    <property type="match status" value="1"/>
</dbReference>
<dbReference type="PANTHER" id="PTHR10252">
    <property type="entry name" value="HISTONE-LIKE TRANSCRIPTION FACTOR CCAAT-RELATED"/>
    <property type="match status" value="1"/>
</dbReference>
<evidence type="ECO:0000256" key="2">
    <source>
        <dbReference type="ARBA" id="ARBA00023015"/>
    </source>
</evidence>
<dbReference type="AlphaFoldDB" id="A0A7R9KHS2"/>
<dbReference type="CDD" id="cd22908">
    <property type="entry name" value="HFD_NFYC-like"/>
    <property type="match status" value="1"/>
</dbReference>
<comment type="subcellular location">
    <subcellularLocation>
        <location evidence="1">Nucleus</location>
    </subcellularLocation>
</comment>
<evidence type="ECO:0000313" key="8">
    <source>
        <dbReference type="EMBL" id="CAD7622369.1"/>
    </source>
</evidence>
<accession>A0A7R9KHS2</accession>
<feature type="domain" description="Transcription factor CBF/NF-Y/archaeal histone" evidence="7">
    <location>
        <begin position="1"/>
        <end position="53"/>
    </location>
</feature>
<evidence type="ECO:0000256" key="1">
    <source>
        <dbReference type="ARBA" id="ARBA00004123"/>
    </source>
</evidence>
<dbReference type="GO" id="GO:0016602">
    <property type="term" value="C:CCAAT-binding factor complex"/>
    <property type="evidence" value="ECO:0007669"/>
    <property type="project" value="TreeGrafter"/>
</dbReference>
<keyword evidence="5" id="KW-0539">Nucleus</keyword>
<protein>
    <recommendedName>
        <fullName evidence="7">Transcription factor CBF/NF-Y/archaeal histone domain-containing protein</fullName>
    </recommendedName>
</protein>
<dbReference type="InterPro" id="IPR003958">
    <property type="entry name" value="CBFA_NFYB_domain"/>
</dbReference>
<keyword evidence="9" id="KW-1185">Reference proteome</keyword>
<dbReference type="GO" id="GO:0046982">
    <property type="term" value="F:protein heterodimerization activity"/>
    <property type="evidence" value="ECO:0007669"/>
    <property type="project" value="InterPro"/>
</dbReference>
<evidence type="ECO:0000256" key="5">
    <source>
        <dbReference type="ARBA" id="ARBA00023242"/>
    </source>
</evidence>
<dbReference type="OrthoDB" id="1272441at2759"/>
<dbReference type="SUPFAM" id="SSF47113">
    <property type="entry name" value="Histone-fold"/>
    <property type="match status" value="1"/>
</dbReference>
<evidence type="ECO:0000259" key="7">
    <source>
        <dbReference type="Pfam" id="PF00808"/>
    </source>
</evidence>
<dbReference type="EMBL" id="CAJPIZ010001057">
    <property type="protein sequence ID" value="CAG2102799.1"/>
    <property type="molecule type" value="Genomic_DNA"/>
</dbReference>
<gene>
    <name evidence="8" type="ORF">OSB1V03_LOCUS2832</name>
</gene>
<dbReference type="GO" id="GO:0001228">
    <property type="term" value="F:DNA-binding transcription activator activity, RNA polymerase II-specific"/>
    <property type="evidence" value="ECO:0007669"/>
    <property type="project" value="TreeGrafter"/>
</dbReference>
<dbReference type="Gene3D" id="1.10.20.10">
    <property type="entry name" value="Histone, subunit A"/>
    <property type="match status" value="1"/>
</dbReference>
<evidence type="ECO:0000256" key="6">
    <source>
        <dbReference type="ARBA" id="ARBA00038129"/>
    </source>
</evidence>
<proteinExistence type="inferred from homology"/>
<organism evidence="8">
    <name type="scientific">Medioppia subpectinata</name>
    <dbReference type="NCBI Taxonomy" id="1979941"/>
    <lineage>
        <taxon>Eukaryota</taxon>
        <taxon>Metazoa</taxon>
        <taxon>Ecdysozoa</taxon>
        <taxon>Arthropoda</taxon>
        <taxon>Chelicerata</taxon>
        <taxon>Arachnida</taxon>
        <taxon>Acari</taxon>
        <taxon>Acariformes</taxon>
        <taxon>Sarcoptiformes</taxon>
        <taxon>Oribatida</taxon>
        <taxon>Brachypylina</taxon>
        <taxon>Oppioidea</taxon>
        <taxon>Oppiidae</taxon>
        <taxon>Medioppia</taxon>
    </lineage>
</organism>
<dbReference type="InterPro" id="IPR050568">
    <property type="entry name" value="Transcr_DNA_Rep_Reg"/>
</dbReference>
<evidence type="ECO:0000256" key="3">
    <source>
        <dbReference type="ARBA" id="ARBA00023125"/>
    </source>
</evidence>
<evidence type="ECO:0000256" key="4">
    <source>
        <dbReference type="ARBA" id="ARBA00023163"/>
    </source>
</evidence>
<keyword evidence="4" id="KW-0804">Transcription</keyword>
<name>A0A7R9KHS2_9ACAR</name>